<dbReference type="EMBL" id="JAEVLS010000003">
    <property type="protein sequence ID" value="MBM0106214.1"/>
    <property type="molecule type" value="Genomic_DNA"/>
</dbReference>
<reference evidence="3 4" key="1">
    <citation type="journal article" date="2021" name="Int. J. Syst. Evol. Microbiol.">
        <title>Steroidobacter gossypii sp. nov., isolated from soil of cotton cropping field.</title>
        <authorList>
            <person name="Huang R."/>
            <person name="Yang S."/>
            <person name="Zhen C."/>
            <person name="Liu W."/>
        </authorList>
    </citation>
    <scope>NUCLEOTIDE SEQUENCE [LARGE SCALE GENOMIC DNA]</scope>
    <source>
        <strain evidence="3 4">S1-65</strain>
    </source>
</reference>
<comment type="caution">
    <text evidence="3">The sequence shown here is derived from an EMBL/GenBank/DDBJ whole genome shotgun (WGS) entry which is preliminary data.</text>
</comment>
<keyword evidence="4" id="KW-1185">Reference proteome</keyword>
<feature type="domain" description="Phosphotyrosine protein phosphatase I" evidence="2">
    <location>
        <begin position="39"/>
        <end position="178"/>
    </location>
</feature>
<accession>A0ABS1WZ16</accession>
<evidence type="ECO:0000313" key="4">
    <source>
        <dbReference type="Proteomes" id="UP000661077"/>
    </source>
</evidence>
<dbReference type="SMART" id="SM00226">
    <property type="entry name" value="LMWPc"/>
    <property type="match status" value="1"/>
</dbReference>
<dbReference type="InterPro" id="IPR023485">
    <property type="entry name" value="Ptyr_pPase"/>
</dbReference>
<gene>
    <name evidence="3" type="ORF">JM946_15890</name>
</gene>
<evidence type="ECO:0000313" key="3">
    <source>
        <dbReference type="EMBL" id="MBM0106214.1"/>
    </source>
</evidence>
<evidence type="ECO:0000259" key="2">
    <source>
        <dbReference type="SMART" id="SM00226"/>
    </source>
</evidence>
<dbReference type="InterPro" id="IPR050438">
    <property type="entry name" value="LMW_PTPase"/>
</dbReference>
<dbReference type="PANTHER" id="PTHR11717:SF7">
    <property type="entry name" value="LOW MOLECULAR WEIGHT PHOSPHOTYROSINE PROTEIN PHOSPHATASE"/>
    <property type="match status" value="1"/>
</dbReference>
<dbReference type="RefSeq" id="WP_203168326.1">
    <property type="nucleotide sequence ID" value="NZ_JAEVLS010000003.1"/>
</dbReference>
<dbReference type="PANTHER" id="PTHR11717">
    <property type="entry name" value="LOW MOLECULAR WEIGHT PROTEIN TYROSINE PHOSPHATASE"/>
    <property type="match status" value="1"/>
</dbReference>
<dbReference type="Pfam" id="PF01451">
    <property type="entry name" value="LMWPc"/>
    <property type="match status" value="1"/>
</dbReference>
<sequence>MFTSLRTICNKIRRRFAALRAVRRARADTHARLAGGPVHRILVICYGNIYRSAFLGRYLSEALQGVAEVRSAGFHPVGGRPCPERHVAAAARLGVDLQQHRSAVLRKEDLDWADAILLMDRHNWAALEEAGADSRKYIWAGALCDGPVEVVDPYQLTDQSAAAITERLLHAGRGFVERIRQGG</sequence>
<dbReference type="Gene3D" id="3.40.50.2300">
    <property type="match status" value="1"/>
</dbReference>
<dbReference type="Proteomes" id="UP000661077">
    <property type="component" value="Unassembled WGS sequence"/>
</dbReference>
<protein>
    <recommendedName>
        <fullName evidence="1">protein-tyrosine-phosphatase</fullName>
        <ecNumber evidence="1">3.1.3.48</ecNumber>
    </recommendedName>
</protein>
<name>A0ABS1WZ16_9GAMM</name>
<dbReference type="EC" id="3.1.3.48" evidence="1"/>
<organism evidence="3 4">
    <name type="scientific">Steroidobacter gossypii</name>
    <dbReference type="NCBI Taxonomy" id="2805490"/>
    <lineage>
        <taxon>Bacteria</taxon>
        <taxon>Pseudomonadati</taxon>
        <taxon>Pseudomonadota</taxon>
        <taxon>Gammaproteobacteria</taxon>
        <taxon>Steroidobacterales</taxon>
        <taxon>Steroidobacteraceae</taxon>
        <taxon>Steroidobacter</taxon>
    </lineage>
</organism>
<evidence type="ECO:0000256" key="1">
    <source>
        <dbReference type="ARBA" id="ARBA00013064"/>
    </source>
</evidence>
<dbReference type="SUPFAM" id="SSF52788">
    <property type="entry name" value="Phosphotyrosine protein phosphatases I"/>
    <property type="match status" value="1"/>
</dbReference>
<proteinExistence type="predicted"/>
<dbReference type="InterPro" id="IPR036196">
    <property type="entry name" value="Ptyr_pPase_sf"/>
</dbReference>